<sequence length="203" mass="22858">MESIYTGKKPYFNLELIDKMCEPEKSNADLTKKSIKSGASTGESVQLDGLINIQKTDKSGDTKNTIAERYNKNDKSKIYIFIKTHSMETTNYSRWVVIRKDTIGQFIPRKYKLANLTNNEPLKKAQRGLVRKLLGGESKLFLSQLKLRKDTNIPLSMGLETAKFMNGIHVAQALIIDIIKYSPTFSNQCTVSMEALVSRSGVV</sequence>
<gene>
    <name evidence="1" type="ORF">BB561_000185</name>
</gene>
<protein>
    <submittedName>
        <fullName evidence="1">Uncharacterized protein</fullName>
    </submittedName>
</protein>
<dbReference type="AlphaFoldDB" id="A0A2T9Z041"/>
<reference evidence="1 2" key="1">
    <citation type="journal article" date="2018" name="MBio">
        <title>Comparative Genomics Reveals the Core Gene Toolbox for the Fungus-Insect Symbiosis.</title>
        <authorList>
            <person name="Wang Y."/>
            <person name="Stata M."/>
            <person name="Wang W."/>
            <person name="Stajich J.E."/>
            <person name="White M.M."/>
            <person name="Moncalvo J.M."/>
        </authorList>
    </citation>
    <scope>NUCLEOTIDE SEQUENCE [LARGE SCALE GENOMIC DNA]</scope>
    <source>
        <strain evidence="1 2">SWE-8-4</strain>
    </source>
</reference>
<evidence type="ECO:0000313" key="2">
    <source>
        <dbReference type="Proteomes" id="UP000245383"/>
    </source>
</evidence>
<evidence type="ECO:0000313" key="1">
    <source>
        <dbReference type="EMBL" id="PVU97961.1"/>
    </source>
</evidence>
<keyword evidence="2" id="KW-1185">Reference proteome</keyword>
<proteinExistence type="predicted"/>
<dbReference type="Proteomes" id="UP000245383">
    <property type="component" value="Unassembled WGS sequence"/>
</dbReference>
<organism evidence="1 2">
    <name type="scientific">Smittium simulii</name>
    <dbReference type="NCBI Taxonomy" id="133385"/>
    <lineage>
        <taxon>Eukaryota</taxon>
        <taxon>Fungi</taxon>
        <taxon>Fungi incertae sedis</taxon>
        <taxon>Zoopagomycota</taxon>
        <taxon>Kickxellomycotina</taxon>
        <taxon>Harpellomycetes</taxon>
        <taxon>Harpellales</taxon>
        <taxon>Legeriomycetaceae</taxon>
        <taxon>Smittium</taxon>
    </lineage>
</organism>
<dbReference type="EMBL" id="MBFR01000005">
    <property type="protein sequence ID" value="PVU97961.1"/>
    <property type="molecule type" value="Genomic_DNA"/>
</dbReference>
<comment type="caution">
    <text evidence="1">The sequence shown here is derived from an EMBL/GenBank/DDBJ whole genome shotgun (WGS) entry which is preliminary data.</text>
</comment>
<accession>A0A2T9Z041</accession>
<name>A0A2T9Z041_9FUNG</name>